<dbReference type="EMBL" id="CP006939">
    <property type="protein sequence ID" value="AHC15849.1"/>
    <property type="molecule type" value="Genomic_DNA"/>
</dbReference>
<gene>
    <name evidence="2" type="ORF">L21SP2_2496</name>
</gene>
<dbReference type="AlphaFoldDB" id="V5WJT5"/>
<evidence type="ECO:0000256" key="1">
    <source>
        <dbReference type="SAM" id="MobiDB-lite"/>
    </source>
</evidence>
<feature type="region of interest" description="Disordered" evidence="1">
    <location>
        <begin position="78"/>
        <end position="113"/>
    </location>
</feature>
<dbReference type="PROSITE" id="PS51257">
    <property type="entry name" value="PROKAR_LIPOPROTEIN"/>
    <property type="match status" value="1"/>
</dbReference>
<dbReference type="SUPFAM" id="SSF50998">
    <property type="entry name" value="Quinoprotein alcohol dehydrogenase-like"/>
    <property type="match status" value="1"/>
</dbReference>
<evidence type="ECO:0000313" key="2">
    <source>
        <dbReference type="EMBL" id="AHC15849.1"/>
    </source>
</evidence>
<evidence type="ECO:0008006" key="4">
    <source>
        <dbReference type="Google" id="ProtNLM"/>
    </source>
</evidence>
<name>V5WJT5_9SPIO</name>
<organism evidence="2 3">
    <name type="scientific">Salinispira pacifica</name>
    <dbReference type="NCBI Taxonomy" id="1307761"/>
    <lineage>
        <taxon>Bacteria</taxon>
        <taxon>Pseudomonadati</taxon>
        <taxon>Spirochaetota</taxon>
        <taxon>Spirochaetia</taxon>
        <taxon>Spirochaetales</taxon>
        <taxon>Spirochaetaceae</taxon>
        <taxon>Salinispira</taxon>
    </lineage>
</organism>
<dbReference type="KEGG" id="slr:L21SP2_2496"/>
<dbReference type="InterPro" id="IPR015943">
    <property type="entry name" value="WD40/YVTN_repeat-like_dom_sf"/>
</dbReference>
<proteinExistence type="predicted"/>
<feature type="region of interest" description="Disordered" evidence="1">
    <location>
        <begin position="33"/>
        <end position="53"/>
    </location>
</feature>
<protein>
    <recommendedName>
        <fullName evidence="4">Lipoprotein</fullName>
    </recommendedName>
</protein>
<sequence length="641" mass="69134">MEAMMKPRYKFSAILLVISVFFLISCGDASQVSDADTATRLEPESQDAGEQMDPEELVHRLRHLPSWIQVSETAAEVTADNAQAADAGQTSDGSQAAETSQAADGGQGNDSLDNAFRLSYEPYTFQIRPDSRTGNLPPEIREELVITRLRQAGEDPLLVPAYPPALIAGKLLSLSPNGQVFYLNLLSDESGVLNMPAGGVNAFGVLADSEMGVISTVNGQAAVFFLGGENGPAAPLSAPLAAPLWRREYPAAIKYLGAMQLENLFGAPGDAPGQNESLLLLFLGEGGWFSLVDAHTGREYYRSLGQGKALAGAYRSGRVHALFSDGTYRSFSISQMGEEEFAPETVAETEVDLPFPDTRSMIDAGGALVFATDSFSTVSEATASEPSYVYGYNPETGSIRWVRSFPGRVLLSRGRAQSGKNSGSLLVAHQVTGTVLELDADEGLPLSAYSIPEQISPKRPSEIRTLLEGMLMHKRRRHFFHPGTPSSDPSFAVLQNSSVTPGEVPPLSGLDVDWSSHDLILRAMDVSGEGEADSADFSGLNSEFSLRIQRDDLPLRLPFTPDFPVSGLLRSESKGEILITIEDERGSELLSSLDKVSLQPELRYDLRPGRYWIVLRDAGGVEDGGADAPDSRVLVLRNIIF</sequence>
<feature type="compositionally biased region" description="Polar residues" evidence="1">
    <location>
        <begin position="88"/>
        <end position="102"/>
    </location>
</feature>
<accession>V5WJT5</accession>
<dbReference type="STRING" id="1307761.L21SP2_2496"/>
<dbReference type="Gene3D" id="2.130.10.10">
    <property type="entry name" value="YVTN repeat-like/Quinoprotein amine dehydrogenase"/>
    <property type="match status" value="1"/>
</dbReference>
<dbReference type="Proteomes" id="UP000018680">
    <property type="component" value="Chromosome"/>
</dbReference>
<keyword evidence="3" id="KW-1185">Reference proteome</keyword>
<evidence type="ECO:0000313" key="3">
    <source>
        <dbReference type="Proteomes" id="UP000018680"/>
    </source>
</evidence>
<reference evidence="2 3" key="1">
    <citation type="journal article" date="2015" name="Stand. Genomic Sci.">
        <title>Complete genome sequence and description of Salinispira pacifica gen. nov., sp. nov., a novel spirochaete isolated form a hypersaline microbial mat.</title>
        <authorList>
            <person name="Ben Hania W."/>
            <person name="Joseph M."/>
            <person name="Schumann P."/>
            <person name="Bunk B."/>
            <person name="Fiebig A."/>
            <person name="Sproer C."/>
            <person name="Klenk H.P."/>
            <person name="Fardeau M.L."/>
            <person name="Spring S."/>
        </authorList>
    </citation>
    <scope>NUCLEOTIDE SEQUENCE [LARGE SCALE GENOMIC DNA]</scope>
    <source>
        <strain evidence="2 3">L21-RPul-D2</strain>
    </source>
</reference>
<dbReference type="InterPro" id="IPR011047">
    <property type="entry name" value="Quinoprotein_ADH-like_sf"/>
</dbReference>
<feature type="compositionally biased region" description="Acidic residues" evidence="1">
    <location>
        <begin position="44"/>
        <end position="53"/>
    </location>
</feature>
<dbReference type="HOGENOM" id="CLU_426931_0_0_12"/>